<feature type="compositionally biased region" description="Polar residues" evidence="5">
    <location>
        <begin position="325"/>
        <end position="334"/>
    </location>
</feature>
<dbReference type="InterPro" id="IPR051694">
    <property type="entry name" value="Immunoregulatory_rcpt-like"/>
</dbReference>
<proteinExistence type="predicted"/>
<feature type="compositionally biased region" description="Polar residues" evidence="5">
    <location>
        <begin position="445"/>
        <end position="456"/>
    </location>
</feature>
<keyword evidence="4 6" id="KW-0472">Membrane</keyword>
<feature type="region of interest" description="Disordered" evidence="5">
    <location>
        <begin position="415"/>
        <end position="458"/>
    </location>
</feature>
<keyword evidence="2 6" id="KW-0812">Transmembrane</keyword>
<protein>
    <submittedName>
        <fullName evidence="7">Uncharacterized protein</fullName>
    </submittedName>
</protein>
<evidence type="ECO:0000313" key="7">
    <source>
        <dbReference type="EMBL" id="RFU33923.1"/>
    </source>
</evidence>
<feature type="region of interest" description="Disordered" evidence="5">
    <location>
        <begin position="315"/>
        <end position="334"/>
    </location>
</feature>
<dbReference type="GO" id="GO:0016020">
    <property type="term" value="C:membrane"/>
    <property type="evidence" value="ECO:0007669"/>
    <property type="project" value="UniProtKB-SubCell"/>
</dbReference>
<keyword evidence="8" id="KW-1185">Reference proteome</keyword>
<sequence length="534" mass="57115">MNDPTQDPSDPNVSNTYDNEITCTDSSFDTSAVGQKFKSCLSCLRNSTASGSGESDQSWFLYNLRFALDSCLFGFPNTTDQLKDSPCSTSYSCGPLQTALEDGNLVPGNGSEFSYCSADGNAVMGSALSVCRNCLQETPDEQYLANFLTAVQAGCSQRPSSSLVIGLQGSLFATTPVNATFPGDNGSHPKHKGLAQGAIIGIVVGSVAAVIICSVIFFICRRKAHNRKNMKQLRSPLDPRFGAPNITAPNDGSFTTPSTSPGFVVKQYRGSVLTTKEMDALNGGYAFPEQSPNSFIDAHAHREGTLPGYSPAQIPTHQAYIPHTGPTSPASGNLINENAYQLDTYGSPESSPKNYPGSIPTTATTSTASTPNFDLGHPPRSISRNRYTKSEPKYSPAPLITPSTIYRSVTPNVQTARSLPGWNSTPQGTSQPPPPLPPTGQYTQANESANPPQTAQKVGRSISMKGIFHKPNSSKAPPLVISGPLLKVEGRFESDLGDKERWEIEGQKMEEMQHANAKTPQSAESGPEQWPGDY</sequence>
<evidence type="ECO:0000256" key="4">
    <source>
        <dbReference type="ARBA" id="ARBA00023136"/>
    </source>
</evidence>
<keyword evidence="3 6" id="KW-1133">Transmembrane helix</keyword>
<evidence type="ECO:0000256" key="5">
    <source>
        <dbReference type="SAM" id="MobiDB-lite"/>
    </source>
</evidence>
<dbReference type="Proteomes" id="UP000258309">
    <property type="component" value="Unassembled WGS sequence"/>
</dbReference>
<comment type="subcellular location">
    <subcellularLocation>
        <location evidence="1">Membrane</location>
        <topology evidence="1">Single-pass membrane protein</topology>
    </subcellularLocation>
</comment>
<dbReference type="PANTHER" id="PTHR15549">
    <property type="entry name" value="PAIRED IMMUNOGLOBULIN-LIKE TYPE 2 RECEPTOR"/>
    <property type="match status" value="1"/>
</dbReference>
<evidence type="ECO:0000313" key="8">
    <source>
        <dbReference type="Proteomes" id="UP000258309"/>
    </source>
</evidence>
<feature type="non-terminal residue" evidence="7">
    <location>
        <position position="534"/>
    </location>
</feature>
<feature type="region of interest" description="Disordered" evidence="5">
    <location>
        <begin position="490"/>
        <end position="534"/>
    </location>
</feature>
<feature type="compositionally biased region" description="Basic and acidic residues" evidence="5">
    <location>
        <begin position="490"/>
        <end position="513"/>
    </location>
</feature>
<dbReference type="PANTHER" id="PTHR15549:SF26">
    <property type="entry name" value="AXIAL BUDDING PATTERN PROTEIN 2-RELATED"/>
    <property type="match status" value="1"/>
</dbReference>
<feature type="non-terminal residue" evidence="7">
    <location>
        <position position="1"/>
    </location>
</feature>
<evidence type="ECO:0000256" key="2">
    <source>
        <dbReference type="ARBA" id="ARBA00022692"/>
    </source>
</evidence>
<accession>A0A3E2HL13</accession>
<evidence type="ECO:0000256" key="3">
    <source>
        <dbReference type="ARBA" id="ARBA00022989"/>
    </source>
</evidence>
<name>A0A3E2HL13_SCYLI</name>
<feature type="compositionally biased region" description="Low complexity" evidence="5">
    <location>
        <begin position="360"/>
        <end position="371"/>
    </location>
</feature>
<dbReference type="GO" id="GO:0071944">
    <property type="term" value="C:cell periphery"/>
    <property type="evidence" value="ECO:0007669"/>
    <property type="project" value="UniProtKB-ARBA"/>
</dbReference>
<evidence type="ECO:0000256" key="1">
    <source>
        <dbReference type="ARBA" id="ARBA00004167"/>
    </source>
</evidence>
<feature type="region of interest" description="Disordered" evidence="5">
    <location>
        <begin position="343"/>
        <end position="401"/>
    </location>
</feature>
<dbReference type="AlphaFoldDB" id="A0A3E2HL13"/>
<organism evidence="7 8">
    <name type="scientific">Scytalidium lignicola</name>
    <name type="common">Hyphomycete</name>
    <dbReference type="NCBI Taxonomy" id="5539"/>
    <lineage>
        <taxon>Eukaryota</taxon>
        <taxon>Fungi</taxon>
        <taxon>Dikarya</taxon>
        <taxon>Ascomycota</taxon>
        <taxon>Pezizomycotina</taxon>
        <taxon>Leotiomycetes</taxon>
        <taxon>Leotiomycetes incertae sedis</taxon>
        <taxon>Scytalidium</taxon>
    </lineage>
</organism>
<evidence type="ECO:0000256" key="6">
    <source>
        <dbReference type="SAM" id="Phobius"/>
    </source>
</evidence>
<dbReference type="OMA" id="NETAYGY"/>
<dbReference type="EMBL" id="NCSJ02000028">
    <property type="protein sequence ID" value="RFU33923.1"/>
    <property type="molecule type" value="Genomic_DNA"/>
</dbReference>
<gene>
    <name evidence="7" type="ORF">B7463_g2448</name>
</gene>
<reference evidence="7 8" key="1">
    <citation type="submission" date="2018-05" db="EMBL/GenBank/DDBJ databases">
        <title>Draft genome sequence of Scytalidium lignicola DSM 105466, a ubiquitous saprotrophic fungus.</title>
        <authorList>
            <person name="Buettner E."/>
            <person name="Gebauer A.M."/>
            <person name="Hofrichter M."/>
            <person name="Liers C."/>
            <person name="Kellner H."/>
        </authorList>
    </citation>
    <scope>NUCLEOTIDE SEQUENCE [LARGE SCALE GENOMIC DNA]</scope>
    <source>
        <strain evidence="7 8">DSM 105466</strain>
    </source>
</reference>
<dbReference type="OrthoDB" id="5426678at2759"/>
<dbReference type="CDD" id="cd12087">
    <property type="entry name" value="TM_EGFR-like"/>
    <property type="match status" value="1"/>
</dbReference>
<feature type="transmembrane region" description="Helical" evidence="6">
    <location>
        <begin position="198"/>
        <end position="220"/>
    </location>
</feature>
<comment type="caution">
    <text evidence="7">The sequence shown here is derived from an EMBL/GenBank/DDBJ whole genome shotgun (WGS) entry which is preliminary data.</text>
</comment>